<dbReference type="InterPro" id="IPR058240">
    <property type="entry name" value="rSAM_sf"/>
</dbReference>
<dbReference type="PANTHER" id="PTHR11228">
    <property type="entry name" value="RADICAL SAM DOMAIN PROTEIN"/>
    <property type="match status" value="1"/>
</dbReference>
<keyword evidence="2" id="KW-0479">Metal-binding</keyword>
<name>A0ABU3NJ72_9CHLR</name>
<dbReference type="InterPro" id="IPR013785">
    <property type="entry name" value="Aldolase_TIM"/>
</dbReference>
<dbReference type="Pfam" id="PF04055">
    <property type="entry name" value="Radical_SAM"/>
    <property type="match status" value="1"/>
</dbReference>
<evidence type="ECO:0000256" key="4">
    <source>
        <dbReference type="ARBA" id="ARBA00023014"/>
    </source>
</evidence>
<keyword evidence="7" id="KW-1185">Reference proteome</keyword>
<dbReference type="PANTHER" id="PTHR11228:SF7">
    <property type="entry name" value="PQQA PEPTIDE CYCLASE"/>
    <property type="match status" value="1"/>
</dbReference>
<organism evidence="6 7">
    <name type="scientific">Thermanaerothrix solaris</name>
    <dbReference type="NCBI Taxonomy" id="3058434"/>
    <lineage>
        <taxon>Bacteria</taxon>
        <taxon>Bacillati</taxon>
        <taxon>Chloroflexota</taxon>
        <taxon>Anaerolineae</taxon>
        <taxon>Anaerolineales</taxon>
        <taxon>Anaerolineaceae</taxon>
        <taxon>Thermanaerothrix</taxon>
    </lineage>
</organism>
<dbReference type="InterPro" id="IPR006638">
    <property type="entry name" value="Elp3/MiaA/NifB-like_rSAM"/>
</dbReference>
<keyword evidence="3" id="KW-0408">Iron</keyword>
<dbReference type="RefSeq" id="WP_315623530.1">
    <property type="nucleotide sequence ID" value="NZ_JAUHMF010000001.1"/>
</dbReference>
<protein>
    <submittedName>
        <fullName evidence="6">Radical SAM protein</fullName>
    </submittedName>
</protein>
<evidence type="ECO:0000313" key="6">
    <source>
        <dbReference type="EMBL" id="MDT8896900.1"/>
    </source>
</evidence>
<proteinExistence type="predicted"/>
<dbReference type="PROSITE" id="PS51918">
    <property type="entry name" value="RADICAL_SAM"/>
    <property type="match status" value="1"/>
</dbReference>
<dbReference type="Gene3D" id="3.20.20.70">
    <property type="entry name" value="Aldolase class I"/>
    <property type="match status" value="1"/>
</dbReference>
<comment type="caution">
    <text evidence="6">The sequence shown here is derived from an EMBL/GenBank/DDBJ whole genome shotgun (WGS) entry which is preliminary data.</text>
</comment>
<evidence type="ECO:0000256" key="2">
    <source>
        <dbReference type="ARBA" id="ARBA00022723"/>
    </source>
</evidence>
<evidence type="ECO:0000256" key="1">
    <source>
        <dbReference type="ARBA" id="ARBA00022691"/>
    </source>
</evidence>
<keyword evidence="1" id="KW-0949">S-adenosyl-L-methionine</keyword>
<evidence type="ECO:0000313" key="7">
    <source>
        <dbReference type="Proteomes" id="UP001254165"/>
    </source>
</evidence>
<dbReference type="SUPFAM" id="SSF102114">
    <property type="entry name" value="Radical SAM enzymes"/>
    <property type="match status" value="1"/>
</dbReference>
<keyword evidence="4" id="KW-0411">Iron-sulfur</keyword>
<dbReference type="SFLD" id="SFLDS00029">
    <property type="entry name" value="Radical_SAM"/>
    <property type="match status" value="1"/>
</dbReference>
<dbReference type="CDD" id="cd21109">
    <property type="entry name" value="SPASM"/>
    <property type="match status" value="1"/>
</dbReference>
<evidence type="ECO:0000256" key="3">
    <source>
        <dbReference type="ARBA" id="ARBA00023004"/>
    </source>
</evidence>
<evidence type="ECO:0000259" key="5">
    <source>
        <dbReference type="PROSITE" id="PS51918"/>
    </source>
</evidence>
<dbReference type="InterPro" id="IPR023885">
    <property type="entry name" value="4Fe4S-binding_SPASM_dom"/>
</dbReference>
<feature type="domain" description="Radical SAM core" evidence="5">
    <location>
        <begin position="130"/>
        <end position="348"/>
    </location>
</feature>
<dbReference type="SFLD" id="SFLDG01386">
    <property type="entry name" value="main_SPASM_domain-containing"/>
    <property type="match status" value="1"/>
</dbReference>
<gene>
    <name evidence="6" type="ORF">QYE77_01385</name>
</gene>
<dbReference type="NCBIfam" id="TIGR04085">
    <property type="entry name" value="rSAM_more_4Fe4S"/>
    <property type="match status" value="1"/>
</dbReference>
<dbReference type="CDD" id="cd01335">
    <property type="entry name" value="Radical_SAM"/>
    <property type="match status" value="1"/>
</dbReference>
<dbReference type="SFLD" id="SFLDG01067">
    <property type="entry name" value="SPASM/twitch_domain_containing"/>
    <property type="match status" value="1"/>
</dbReference>
<dbReference type="SMART" id="SM00729">
    <property type="entry name" value="Elp3"/>
    <property type="match status" value="1"/>
</dbReference>
<dbReference type="EMBL" id="JAUHMF010000001">
    <property type="protein sequence ID" value="MDT8896900.1"/>
    <property type="molecule type" value="Genomic_DNA"/>
</dbReference>
<dbReference type="InterPro" id="IPR050377">
    <property type="entry name" value="Radical_SAM_PqqE_MftC-like"/>
</dbReference>
<dbReference type="InterPro" id="IPR007197">
    <property type="entry name" value="rSAM"/>
</dbReference>
<reference evidence="6 7" key="1">
    <citation type="submission" date="2023-07" db="EMBL/GenBank/DDBJ databases">
        <title>Novel species of Thermanaerothrix with wide hydrolytic capabilities.</title>
        <authorList>
            <person name="Zayulina K.S."/>
            <person name="Podosokorskaya O.A."/>
            <person name="Elcheninov A.G."/>
        </authorList>
    </citation>
    <scope>NUCLEOTIDE SEQUENCE [LARGE SCALE GENOMIC DNA]</scope>
    <source>
        <strain evidence="6 7">4228-RoL</strain>
    </source>
</reference>
<dbReference type="Proteomes" id="UP001254165">
    <property type="component" value="Unassembled WGS sequence"/>
</dbReference>
<accession>A0ABU3NJ72</accession>
<dbReference type="Pfam" id="PF13186">
    <property type="entry name" value="SPASM"/>
    <property type="match status" value="1"/>
</dbReference>
<sequence>MGWWNALFPMQKALNLPLPGIYHFLHQSSENKVRVHLRIEPSGQGSLLINASRIYHLNATAALMAFFILSGYPENVIIKTLVAHFRTQATQIKADLDNFRLHLNALIEPENVCPICDLDLETLPPFSSRSIAPYRMDLALTYRCNNDCAHCYNARPRNYPELETETWKQVIDRLWEIGIPHIVFTGGEPTLHQDLPVLIAHAESRGQITGLNTNGRRLHDPRYLDTLYEAGLDHVQITLESHDPTIHDRIVGRPGAWAQTVQGICNALRTPLFVMTNTTLLSSNAPYLAQTLDFLAELGVPTVGINGLIHSGGGAKVNTGIPETQLQDLLALAREKTAQHGQRLIWYTPTRYCHFDPVLNGLGLKGCTAAWYNMCIEPNGFVLPCQSYYHPLGHILNTPWESIWNHDLAVALRERHYVPDACEKCALLQECGGGCPLTYAFNQVVSPNPNL</sequence>